<reference evidence="3 4" key="1">
    <citation type="submission" date="2023-05" db="EMBL/GenBank/DDBJ databases">
        <title>Draft genome of Paenibacillus sp. CCS26.</title>
        <authorList>
            <person name="Akita H."/>
            <person name="Shinto Y."/>
            <person name="Kimura Z."/>
        </authorList>
    </citation>
    <scope>NUCLEOTIDE SEQUENCE [LARGE SCALE GENOMIC DNA]</scope>
    <source>
        <strain evidence="3 4">CCS26</strain>
    </source>
</reference>
<dbReference type="Proteomes" id="UP001285921">
    <property type="component" value="Unassembled WGS sequence"/>
</dbReference>
<gene>
    <name evidence="3" type="ORF">PghCCS26_51120</name>
</gene>
<protein>
    <recommendedName>
        <fullName evidence="5">Lipoprotein</fullName>
    </recommendedName>
</protein>
<feature type="compositionally biased region" description="Low complexity" evidence="1">
    <location>
        <begin position="33"/>
        <end position="59"/>
    </location>
</feature>
<keyword evidence="2" id="KW-0732">Signal</keyword>
<evidence type="ECO:0000313" key="3">
    <source>
        <dbReference type="EMBL" id="GMK47982.1"/>
    </source>
</evidence>
<accession>A0ABQ6NS94</accession>
<feature type="signal peptide" evidence="2">
    <location>
        <begin position="1"/>
        <end position="20"/>
    </location>
</feature>
<evidence type="ECO:0008006" key="5">
    <source>
        <dbReference type="Google" id="ProtNLM"/>
    </source>
</evidence>
<name>A0ABQ6NS94_9BACL</name>
<sequence>MKNKSITTKWTILLSSTVLAACLLSACNNNNSNANTNSSSSPTVSASPTPSESASPEVVTKQGKGEFIGLADSHTVEITVDGEAAAYQLGEGTDSAVAALKEGDNVSFEYTEAAIEGDATAKLLTITKIEKMQKSAEDMPAKELPATKDFKLQLEGNEETRTGTLAKGDGYALYIFEQFKFDAAANKLIMNVDNNYYVEISKLPEGFKLDDVKADAEKELKSVGEVQTMDPKDVNSMIGGVDLMVIGRSDKLTKEVIVKTVDGVSFLFKVNMPVGEPTEGFGPLAFTSMGSIVAQ</sequence>
<evidence type="ECO:0000256" key="2">
    <source>
        <dbReference type="SAM" id="SignalP"/>
    </source>
</evidence>
<organism evidence="3 4">
    <name type="scientific">Paenibacillus glycanilyticus</name>
    <dbReference type="NCBI Taxonomy" id="126569"/>
    <lineage>
        <taxon>Bacteria</taxon>
        <taxon>Bacillati</taxon>
        <taxon>Bacillota</taxon>
        <taxon>Bacilli</taxon>
        <taxon>Bacillales</taxon>
        <taxon>Paenibacillaceae</taxon>
        <taxon>Paenibacillus</taxon>
    </lineage>
</organism>
<feature type="chain" id="PRO_5045830690" description="Lipoprotein" evidence="2">
    <location>
        <begin position="21"/>
        <end position="295"/>
    </location>
</feature>
<dbReference type="RefSeq" id="WP_317981807.1">
    <property type="nucleotide sequence ID" value="NZ_BTCL01000024.1"/>
</dbReference>
<dbReference type="PROSITE" id="PS51257">
    <property type="entry name" value="PROKAR_LIPOPROTEIN"/>
    <property type="match status" value="1"/>
</dbReference>
<feature type="region of interest" description="Disordered" evidence="1">
    <location>
        <begin position="33"/>
        <end position="60"/>
    </location>
</feature>
<evidence type="ECO:0000256" key="1">
    <source>
        <dbReference type="SAM" id="MobiDB-lite"/>
    </source>
</evidence>
<dbReference type="EMBL" id="BTCL01000024">
    <property type="protein sequence ID" value="GMK47982.1"/>
    <property type="molecule type" value="Genomic_DNA"/>
</dbReference>
<evidence type="ECO:0000313" key="4">
    <source>
        <dbReference type="Proteomes" id="UP001285921"/>
    </source>
</evidence>
<comment type="caution">
    <text evidence="3">The sequence shown here is derived from an EMBL/GenBank/DDBJ whole genome shotgun (WGS) entry which is preliminary data.</text>
</comment>
<proteinExistence type="predicted"/>
<keyword evidence="4" id="KW-1185">Reference proteome</keyword>